<protein>
    <submittedName>
        <fullName evidence="2">Uncharacterized protein</fullName>
    </submittedName>
</protein>
<feature type="region of interest" description="Disordered" evidence="1">
    <location>
        <begin position="95"/>
        <end position="115"/>
    </location>
</feature>
<reference evidence="2 3" key="1">
    <citation type="journal article" date="2015" name="Genome Biol. Evol.">
        <title>Phylogenomic analyses indicate that early fungi evolved digesting cell walls of algal ancestors of land plants.</title>
        <authorList>
            <person name="Chang Y."/>
            <person name="Wang S."/>
            <person name="Sekimoto S."/>
            <person name="Aerts A.L."/>
            <person name="Choi C."/>
            <person name="Clum A."/>
            <person name="LaButti K.M."/>
            <person name="Lindquist E.A."/>
            <person name="Yee Ngan C."/>
            <person name="Ohm R.A."/>
            <person name="Salamov A.A."/>
            <person name="Grigoriev I.V."/>
            <person name="Spatafora J.W."/>
            <person name="Berbee M.L."/>
        </authorList>
    </citation>
    <scope>NUCLEOTIDE SEQUENCE [LARGE SCALE GENOMIC DNA]</scope>
    <source>
        <strain evidence="2 3">JEL478</strain>
    </source>
</reference>
<dbReference type="EMBL" id="KQ965736">
    <property type="protein sequence ID" value="KXS19979.1"/>
    <property type="molecule type" value="Genomic_DNA"/>
</dbReference>
<evidence type="ECO:0000313" key="3">
    <source>
        <dbReference type="Proteomes" id="UP000070544"/>
    </source>
</evidence>
<sequence>MPQNILSRHLSSIFPAFSTVILWSSTPASISAPSLPSASTSPCTSTSSPPPPMRLALPLPLLTLLNRHTERHERPAVHGPEDTEVFFREVWHVPTCTPTPSRSSSRSPTGNKSLG</sequence>
<dbReference type="AlphaFoldDB" id="A0A139ATD8"/>
<evidence type="ECO:0000256" key="1">
    <source>
        <dbReference type="SAM" id="MobiDB-lite"/>
    </source>
</evidence>
<accession>A0A139ATD8</accession>
<dbReference type="Proteomes" id="UP000070544">
    <property type="component" value="Unassembled WGS sequence"/>
</dbReference>
<evidence type="ECO:0000313" key="2">
    <source>
        <dbReference type="EMBL" id="KXS19979.1"/>
    </source>
</evidence>
<keyword evidence="3" id="KW-1185">Reference proteome</keyword>
<feature type="compositionally biased region" description="Low complexity" evidence="1">
    <location>
        <begin position="30"/>
        <end position="47"/>
    </location>
</feature>
<name>A0A139ATD8_GONPJ</name>
<gene>
    <name evidence="2" type="ORF">M427DRAFT_52267</name>
</gene>
<feature type="region of interest" description="Disordered" evidence="1">
    <location>
        <begin position="30"/>
        <end position="52"/>
    </location>
</feature>
<proteinExistence type="predicted"/>
<organism evidence="2 3">
    <name type="scientific">Gonapodya prolifera (strain JEL478)</name>
    <name type="common">Monoblepharis prolifera</name>
    <dbReference type="NCBI Taxonomy" id="1344416"/>
    <lineage>
        <taxon>Eukaryota</taxon>
        <taxon>Fungi</taxon>
        <taxon>Fungi incertae sedis</taxon>
        <taxon>Chytridiomycota</taxon>
        <taxon>Chytridiomycota incertae sedis</taxon>
        <taxon>Monoblepharidomycetes</taxon>
        <taxon>Monoblepharidales</taxon>
        <taxon>Gonapodyaceae</taxon>
        <taxon>Gonapodya</taxon>
    </lineage>
</organism>
<feature type="compositionally biased region" description="Low complexity" evidence="1">
    <location>
        <begin position="95"/>
        <end position="109"/>
    </location>
</feature>